<dbReference type="EMBL" id="MCFD01000003">
    <property type="protein sequence ID" value="ORX72428.1"/>
    <property type="molecule type" value="Genomic_DNA"/>
</dbReference>
<reference evidence="1 2" key="1">
    <citation type="submission" date="2016-07" db="EMBL/GenBank/DDBJ databases">
        <title>Pervasive Adenine N6-methylation of Active Genes in Fungi.</title>
        <authorList>
            <consortium name="DOE Joint Genome Institute"/>
            <person name="Mondo S.J."/>
            <person name="Dannebaum R.O."/>
            <person name="Kuo R.C."/>
            <person name="Labutti K."/>
            <person name="Haridas S."/>
            <person name="Kuo A."/>
            <person name="Salamov A."/>
            <person name="Ahrendt S.R."/>
            <person name="Lipzen A."/>
            <person name="Sullivan W."/>
            <person name="Andreopoulos W.B."/>
            <person name="Clum A."/>
            <person name="Lindquist E."/>
            <person name="Daum C."/>
            <person name="Ramamoorthy G.K."/>
            <person name="Gryganskyi A."/>
            <person name="Culley D."/>
            <person name="Magnuson J.K."/>
            <person name="James T.Y."/>
            <person name="O'Malley M.A."/>
            <person name="Stajich J.E."/>
            <person name="Spatafora J.W."/>
            <person name="Visel A."/>
            <person name="Grigoriev I.V."/>
        </authorList>
    </citation>
    <scope>NUCLEOTIDE SEQUENCE [LARGE SCALE GENOMIC DNA]</scope>
    <source>
        <strain evidence="1 2">ATCC 12442</strain>
    </source>
</reference>
<dbReference type="OrthoDB" id="5529877at2759"/>
<comment type="caution">
    <text evidence="1">The sequence shown here is derived from an EMBL/GenBank/DDBJ whole genome shotgun (WGS) entry which is preliminary data.</text>
</comment>
<keyword evidence="2" id="KW-1185">Reference proteome</keyword>
<organism evidence="1 2">
    <name type="scientific">Linderina pennispora</name>
    <dbReference type="NCBI Taxonomy" id="61395"/>
    <lineage>
        <taxon>Eukaryota</taxon>
        <taxon>Fungi</taxon>
        <taxon>Fungi incertae sedis</taxon>
        <taxon>Zoopagomycota</taxon>
        <taxon>Kickxellomycotina</taxon>
        <taxon>Kickxellomycetes</taxon>
        <taxon>Kickxellales</taxon>
        <taxon>Kickxellaceae</taxon>
        <taxon>Linderina</taxon>
    </lineage>
</organism>
<proteinExistence type="predicted"/>
<dbReference type="RefSeq" id="XP_040745852.1">
    <property type="nucleotide sequence ID" value="XM_040886924.1"/>
</dbReference>
<evidence type="ECO:0000313" key="2">
    <source>
        <dbReference type="Proteomes" id="UP000193922"/>
    </source>
</evidence>
<accession>A0A1Y1WGF6</accession>
<gene>
    <name evidence="1" type="ORF">DL89DRAFT_265980</name>
</gene>
<sequence>MYSPAQTLPSLVLEQILDFAVGSFPHEFTPEYACDCGPYMRVVPGLSLCRSWRDAALSKLYGEAWWCKVPNCSQCYTTECHSRKLPRGLPTAISTGNQYRVRKVSLHWKVEAILDGTAISAAKNSLLGKLVMPSVTSLDFYFCSDQLEVDLSEAKKMEHVKAFCSEIYQLFPSVQSYHLVKFDGYDELNDYPEVPAIDSLITGLTKHKTLVDFSCSAFVIVVPLPTDGRDLRYVSTTALEADQHTIELIRRSASTLECLTVQGGGPEVFAQLLHSEDGKPVVYTHVHSLEMSYTVYRSFREAHPTFASPTGVYFPSLRKLVSRIRYPFSNDVLFRGSEATLEYLDIPLLPRTVSDLQECGVFNANRFPALKYVSGKGDRVDDEMTRIQLTGSLLRFAANARVIKARENDCPFDLTGFAISEFGQNVTVLDIPPIRLTLMRTLQLIKVLPRLQQLRTGVEITDELRTTDQTHDSCVAECRPLWIQRHEGDPKYMEYGDPFHPDIEDDIVQRGLRPDAYECFYSSRFIFSDYFGEFILDHLSLVYADLGFVDELYSDFYPLSDSLAVLDCSHDREDSAVLLARSKIAVILLALCPSIQRIQTCWAIDFRYTKKAIPDDISIERQRIVESEQHQKLVAHLRSVAQQ</sequence>
<dbReference type="GeneID" id="63803572"/>
<evidence type="ECO:0000313" key="1">
    <source>
        <dbReference type="EMBL" id="ORX72428.1"/>
    </source>
</evidence>
<name>A0A1Y1WGF6_9FUNG</name>
<protein>
    <submittedName>
        <fullName evidence="1">Uncharacterized protein</fullName>
    </submittedName>
</protein>
<dbReference type="Proteomes" id="UP000193922">
    <property type="component" value="Unassembled WGS sequence"/>
</dbReference>
<dbReference type="AlphaFoldDB" id="A0A1Y1WGF6"/>